<name>A0A3F3GXG5_9LACO</name>
<gene>
    <name evidence="3" type="ORF">FPFC_061080</name>
</gene>
<dbReference type="STRING" id="220714.SAMN05660469_1045"/>
<proteinExistence type="predicted"/>
<evidence type="ECO:0000313" key="3">
    <source>
        <dbReference type="EMBL" id="GAP03384.1"/>
    </source>
</evidence>
<evidence type="ECO:0000313" key="4">
    <source>
        <dbReference type="Proteomes" id="UP000061227"/>
    </source>
</evidence>
<protein>
    <submittedName>
        <fullName evidence="3">Transcriptional regulator, PadR family</fullName>
    </submittedName>
</protein>
<accession>A0A3F3GXG5</accession>
<feature type="domain" description="Transcription regulator PadR N-terminal" evidence="2">
    <location>
        <begin position="7"/>
        <end position="78"/>
    </location>
</feature>
<dbReference type="Pfam" id="PF03551">
    <property type="entry name" value="PadR"/>
    <property type="match status" value="1"/>
</dbReference>
<reference evidence="3 4" key="1">
    <citation type="journal article" date="2015" name="BMC Genomics">
        <title>Comparative genomics of Fructobacillus spp. and Leuconostoc spp. reveals niche-specific evolution of Fructobacillus spp.</title>
        <authorList>
            <person name="Endo A."/>
            <person name="Tanizawa Y."/>
            <person name="Tanaka N."/>
            <person name="Maeno S."/>
            <person name="Kumar H."/>
            <person name="Shiwa Y."/>
            <person name="Okada S."/>
            <person name="Yoshikawa H."/>
            <person name="Dicks L."/>
            <person name="Nakagawa J."/>
            <person name="Arita M."/>
        </authorList>
    </citation>
    <scope>NUCLEOTIDE SEQUENCE [LARGE SCALE GENOMIC DNA]</scope>
    <source>
        <strain evidence="3 4">DSM 15468</strain>
    </source>
</reference>
<dbReference type="EMBL" id="DF968068">
    <property type="protein sequence ID" value="GAP03384.1"/>
    <property type="molecule type" value="Genomic_DNA"/>
</dbReference>
<feature type="coiled-coil region" evidence="1">
    <location>
        <begin position="119"/>
        <end position="173"/>
    </location>
</feature>
<dbReference type="PANTHER" id="PTHR43252:SF6">
    <property type="entry name" value="NEGATIVE TRANSCRIPTION REGULATOR PADR"/>
    <property type="match status" value="1"/>
</dbReference>
<dbReference type="PANTHER" id="PTHR43252">
    <property type="entry name" value="TRANSCRIPTIONAL REGULATOR YQJI"/>
    <property type="match status" value="1"/>
</dbReference>
<dbReference type="InterPro" id="IPR005149">
    <property type="entry name" value="Tscrpt_reg_PadR_N"/>
</dbReference>
<dbReference type="RefSeq" id="WP_059379117.1">
    <property type="nucleotide sequence ID" value="NZ_DF968068.1"/>
</dbReference>
<dbReference type="OrthoDB" id="9783723at2"/>
<dbReference type="Gene3D" id="1.10.10.10">
    <property type="entry name" value="Winged helix-like DNA-binding domain superfamily/Winged helix DNA-binding domain"/>
    <property type="match status" value="1"/>
</dbReference>
<dbReference type="InterPro" id="IPR036390">
    <property type="entry name" value="WH_DNA-bd_sf"/>
</dbReference>
<evidence type="ECO:0000256" key="1">
    <source>
        <dbReference type="SAM" id="Coils"/>
    </source>
</evidence>
<organism evidence="3 4">
    <name type="scientific">Fructobacillus pseudoficulneus</name>
    <dbReference type="NCBI Taxonomy" id="220714"/>
    <lineage>
        <taxon>Bacteria</taxon>
        <taxon>Bacillati</taxon>
        <taxon>Bacillota</taxon>
        <taxon>Bacilli</taxon>
        <taxon>Lactobacillales</taxon>
        <taxon>Lactobacillaceae</taxon>
        <taxon>Fructobacillus</taxon>
    </lineage>
</organism>
<dbReference type="AlphaFoldDB" id="A0A3F3GXG5"/>
<dbReference type="SUPFAM" id="SSF46785">
    <property type="entry name" value="Winged helix' DNA-binding domain"/>
    <property type="match status" value="1"/>
</dbReference>
<dbReference type="InterPro" id="IPR036388">
    <property type="entry name" value="WH-like_DNA-bd_sf"/>
</dbReference>
<dbReference type="Gene3D" id="6.10.140.1570">
    <property type="match status" value="1"/>
</dbReference>
<keyword evidence="1" id="KW-0175">Coiled coil</keyword>
<sequence length="175" mass="20500">MKGQDVILGLLMKKSLSGYEIRDFIENRLSHFFDSSFGMIYPTLKKLEQNGLVTKKTILQNDRPNKNIFSITQKGKDSFLGSLQNEPKPDQLKSDYLIHFYFGEYLDKETLYVLTKKQIKQVKEKLSSLNYNLKHWQESGMTEEQKMTYDYGIKFYTGSLEILENEAEKLEKNLS</sequence>
<evidence type="ECO:0000259" key="2">
    <source>
        <dbReference type="Pfam" id="PF03551"/>
    </source>
</evidence>
<keyword evidence="4" id="KW-1185">Reference proteome</keyword>
<dbReference type="Proteomes" id="UP000061227">
    <property type="component" value="Unassembled WGS sequence"/>
</dbReference>